<protein>
    <submittedName>
        <fullName evidence="1">TIGR02221 family CRISPR-associated protein</fullName>
    </submittedName>
</protein>
<dbReference type="SUPFAM" id="SSF160980">
    <property type="entry name" value="SSO1389-like"/>
    <property type="match status" value="1"/>
</dbReference>
<proteinExistence type="predicted"/>
<dbReference type="InterPro" id="IPR013383">
    <property type="entry name" value="CRISPR-assoc_prot_DxTHG_CS"/>
</dbReference>
<gene>
    <name evidence="1" type="primary">csx2</name>
    <name evidence="1" type="ORF">QJT81_05610</name>
</gene>
<dbReference type="KEGG" id="tput:QJT81_05610"/>
<organism evidence="1">
    <name type="scientific">Candidatus Thiothrix putei</name>
    <dbReference type="NCBI Taxonomy" id="3080811"/>
    <lineage>
        <taxon>Bacteria</taxon>
        <taxon>Pseudomonadati</taxon>
        <taxon>Pseudomonadota</taxon>
        <taxon>Gammaproteobacteria</taxon>
        <taxon>Thiotrichales</taxon>
        <taxon>Thiotrichaceae</taxon>
        <taxon>Thiothrix</taxon>
    </lineage>
</organism>
<sequence length="432" mass="48718">MRLISFLGLGEAKRDSDGKPTGEYVYQPTTYRFNQDPQTDINDTCYVVRAIAQGYVIEEKGTGSHKVNEVVLLATEQAEKAHLHKVLAEFEANQLPQPRVVRVPFGANSEQQWEQFNTILENIPQGNDKKVIFDITHGFRSQPFFAAAVINYVRSTRSIEEIPDMRILYGEYNREKRVSDIWDMSTFINLLDWSSSLQSFMKTGHGAGLATLARQENVSIQKAGQSERPRTLGRLAESIRAFSDNISTVRVPQIITGKASDRGSVLNVLSCIAQSEVEVRTHFMPLFPVLEQLKAKLQAIPADSLFSPQGHQAMLELAKLYVSYERYPEAAIVLREGWISVYADTQMSDDDLLTKAAREQVENRWFEVESQLRDHDKKCAADDLANLRNDIQHGGFRTGRKPADFLINDLNRLVQRFAEKVASSAHPVETAG</sequence>
<accession>A0AA95KRB8</accession>
<dbReference type="AlphaFoldDB" id="A0AA95KRB8"/>
<reference evidence="1" key="1">
    <citation type="journal article" date="2023" name="Int. J. Mol. Sci.">
        <title>Metagenomics Revealed a New Genus 'Candidatus Thiocaldithrix dubininis' gen. nov., sp. nov. and a New Species 'Candidatus Thiothrix putei' sp. nov. in the Family Thiotrichaceae, Some Members of Which Have Traits of Both Na+- and H+-Motive Energetics.</title>
        <authorList>
            <person name="Ravin N.V."/>
            <person name="Muntyan M.S."/>
            <person name="Smolyakov D.D."/>
            <person name="Rudenko T.S."/>
            <person name="Beletsky A.V."/>
            <person name="Mardanov A.V."/>
            <person name="Grabovich M.Y."/>
        </authorList>
    </citation>
    <scope>NUCLEOTIDE SEQUENCE</scope>
    <source>
        <strain evidence="1">GKL-02</strain>
    </source>
</reference>
<dbReference type="Proteomes" id="UP001301326">
    <property type="component" value="Chromosome"/>
</dbReference>
<dbReference type="NCBIfam" id="TIGR02549">
    <property type="entry name" value="CRISPR_DxTHG"/>
    <property type="match status" value="1"/>
</dbReference>
<evidence type="ECO:0000313" key="1">
    <source>
        <dbReference type="EMBL" id="WGZ95463.1"/>
    </source>
</evidence>
<dbReference type="InterPro" id="IPR011742">
    <property type="entry name" value="CRISPR-assoc_prot_TM1812"/>
</dbReference>
<name>A0AA95KRB8_9GAMM</name>
<dbReference type="EMBL" id="CP124756">
    <property type="protein sequence ID" value="WGZ95463.1"/>
    <property type="molecule type" value="Genomic_DNA"/>
</dbReference>
<reference evidence="1" key="2">
    <citation type="submission" date="2023-04" db="EMBL/GenBank/DDBJ databases">
        <authorList>
            <person name="Beletskiy A.V."/>
            <person name="Mardanov A.V."/>
            <person name="Ravin N.V."/>
        </authorList>
    </citation>
    <scope>NUCLEOTIDE SEQUENCE</scope>
    <source>
        <strain evidence="1">GKL-02</strain>
    </source>
</reference>
<dbReference type="NCBIfam" id="TIGR02221">
    <property type="entry name" value="cas_TM1812"/>
    <property type="match status" value="1"/>
</dbReference>